<feature type="region of interest" description="Disordered" evidence="1">
    <location>
        <begin position="167"/>
        <end position="205"/>
    </location>
</feature>
<evidence type="ECO:0000256" key="1">
    <source>
        <dbReference type="SAM" id="MobiDB-lite"/>
    </source>
</evidence>
<feature type="compositionally biased region" description="Basic and acidic residues" evidence="1">
    <location>
        <begin position="170"/>
        <end position="179"/>
    </location>
</feature>
<name>A0A0C9WHM7_9AGAR</name>
<gene>
    <name evidence="2" type="ORF">K443DRAFT_14367</name>
</gene>
<dbReference type="HOGENOM" id="CLU_1337689_0_0_1"/>
<feature type="compositionally biased region" description="Polar residues" evidence="1">
    <location>
        <begin position="180"/>
        <end position="191"/>
    </location>
</feature>
<evidence type="ECO:0000313" key="3">
    <source>
        <dbReference type="Proteomes" id="UP000054477"/>
    </source>
</evidence>
<reference evidence="3" key="2">
    <citation type="submission" date="2015-01" db="EMBL/GenBank/DDBJ databases">
        <title>Evolutionary Origins and Diversification of the Mycorrhizal Mutualists.</title>
        <authorList>
            <consortium name="DOE Joint Genome Institute"/>
            <consortium name="Mycorrhizal Genomics Consortium"/>
            <person name="Kohler A."/>
            <person name="Kuo A."/>
            <person name="Nagy L.G."/>
            <person name="Floudas D."/>
            <person name="Copeland A."/>
            <person name="Barry K.W."/>
            <person name="Cichocki N."/>
            <person name="Veneault-Fourrey C."/>
            <person name="LaButti K."/>
            <person name="Lindquist E.A."/>
            <person name="Lipzen A."/>
            <person name="Lundell T."/>
            <person name="Morin E."/>
            <person name="Murat C."/>
            <person name="Riley R."/>
            <person name="Ohm R."/>
            <person name="Sun H."/>
            <person name="Tunlid A."/>
            <person name="Henrissat B."/>
            <person name="Grigoriev I.V."/>
            <person name="Hibbett D.S."/>
            <person name="Martin F."/>
        </authorList>
    </citation>
    <scope>NUCLEOTIDE SEQUENCE [LARGE SCALE GENOMIC DNA]</scope>
    <source>
        <strain evidence="3">LaAM-08-1</strain>
    </source>
</reference>
<accession>A0A0C9WHM7</accession>
<feature type="region of interest" description="Disordered" evidence="1">
    <location>
        <begin position="72"/>
        <end position="108"/>
    </location>
</feature>
<feature type="compositionally biased region" description="Basic residues" evidence="1">
    <location>
        <begin position="77"/>
        <end position="87"/>
    </location>
</feature>
<feature type="region of interest" description="Disordered" evidence="1">
    <location>
        <begin position="1"/>
        <end position="30"/>
    </location>
</feature>
<dbReference type="Proteomes" id="UP000054477">
    <property type="component" value="Unassembled WGS sequence"/>
</dbReference>
<dbReference type="AlphaFoldDB" id="A0A0C9WHM7"/>
<protein>
    <submittedName>
        <fullName evidence="2">Unplaced genomic scaffold K443scaffold_468, whole genome shotgun sequence</fullName>
    </submittedName>
</protein>
<evidence type="ECO:0000313" key="2">
    <source>
        <dbReference type="EMBL" id="KIJ91464.1"/>
    </source>
</evidence>
<feature type="compositionally biased region" description="Basic and acidic residues" evidence="1">
    <location>
        <begin position="196"/>
        <end position="205"/>
    </location>
</feature>
<reference evidence="2 3" key="1">
    <citation type="submission" date="2014-04" db="EMBL/GenBank/DDBJ databases">
        <authorList>
            <consortium name="DOE Joint Genome Institute"/>
            <person name="Kuo A."/>
            <person name="Kohler A."/>
            <person name="Nagy L.G."/>
            <person name="Floudas D."/>
            <person name="Copeland A."/>
            <person name="Barry K.W."/>
            <person name="Cichocki N."/>
            <person name="Veneault-Fourrey C."/>
            <person name="LaButti K."/>
            <person name="Lindquist E.A."/>
            <person name="Lipzen A."/>
            <person name="Lundell T."/>
            <person name="Morin E."/>
            <person name="Murat C."/>
            <person name="Sun H."/>
            <person name="Tunlid A."/>
            <person name="Henrissat B."/>
            <person name="Grigoriev I.V."/>
            <person name="Hibbett D.S."/>
            <person name="Martin F."/>
            <person name="Nordberg H.P."/>
            <person name="Cantor M.N."/>
            <person name="Hua S.X."/>
        </authorList>
    </citation>
    <scope>NUCLEOTIDE SEQUENCE [LARGE SCALE GENOMIC DNA]</scope>
    <source>
        <strain evidence="2 3">LaAM-08-1</strain>
    </source>
</reference>
<keyword evidence="3" id="KW-1185">Reference proteome</keyword>
<organism evidence="2 3">
    <name type="scientific">Laccaria amethystina LaAM-08-1</name>
    <dbReference type="NCBI Taxonomy" id="1095629"/>
    <lineage>
        <taxon>Eukaryota</taxon>
        <taxon>Fungi</taxon>
        <taxon>Dikarya</taxon>
        <taxon>Basidiomycota</taxon>
        <taxon>Agaricomycotina</taxon>
        <taxon>Agaricomycetes</taxon>
        <taxon>Agaricomycetidae</taxon>
        <taxon>Agaricales</taxon>
        <taxon>Agaricineae</taxon>
        <taxon>Hydnangiaceae</taxon>
        <taxon>Laccaria</taxon>
    </lineage>
</organism>
<dbReference type="EMBL" id="KN839003">
    <property type="protein sequence ID" value="KIJ91464.1"/>
    <property type="molecule type" value="Genomic_DNA"/>
</dbReference>
<proteinExistence type="predicted"/>
<sequence>MPPPPRLLPPRHDSGMPNEANEETVKEGQRPESWALSNWYVCPRPHVSSSFADMTCASPVPQCTEYSKRATAPMPRGRCKSQQHRNKTTTDSANERRHHPCHVRGMGAGVCTTRTTSMRHRAPRSANEGHAHVTYVAWALGNWTHAQRYDEGHHSCHVCVCRVHGMGSGESDKRPRDDPTTTANAQNTMIRQRQRPRCDDVTTTP</sequence>